<dbReference type="EMBL" id="JBBMFS010000005">
    <property type="protein sequence ID" value="MEQ2554867.1"/>
    <property type="molecule type" value="Genomic_DNA"/>
</dbReference>
<accession>A0ABV1H656</accession>
<evidence type="ECO:0000313" key="2">
    <source>
        <dbReference type="Proteomes" id="UP001546774"/>
    </source>
</evidence>
<protein>
    <recommendedName>
        <fullName evidence="3">DUF1492 domain-containing protein</fullName>
    </recommendedName>
</protein>
<sequence>MQNATDEDKIEFLEGYRRAKLREENYKLESEALINCRLISSSKITGMPKAHNNKKDLSQLQEFIEKRSQEYIGYRYTAAMRAAEIMEYINRLDDELEKKILLLRYIQLDSKNRLRDWNYIADKIGYSRAALHKYYKNALEHLQIP</sequence>
<evidence type="ECO:0000313" key="1">
    <source>
        <dbReference type="EMBL" id="MEQ2554867.1"/>
    </source>
</evidence>
<comment type="caution">
    <text evidence="1">The sequence shown here is derived from an EMBL/GenBank/DDBJ whole genome shotgun (WGS) entry which is preliminary data.</text>
</comment>
<evidence type="ECO:0008006" key="3">
    <source>
        <dbReference type="Google" id="ProtNLM"/>
    </source>
</evidence>
<organism evidence="1 2">
    <name type="scientific">Lachnospira intestinalis</name>
    <dbReference type="NCBI Taxonomy" id="3133158"/>
    <lineage>
        <taxon>Bacteria</taxon>
        <taxon>Bacillati</taxon>
        <taxon>Bacillota</taxon>
        <taxon>Clostridia</taxon>
        <taxon>Lachnospirales</taxon>
        <taxon>Lachnospiraceae</taxon>
        <taxon>Lachnospira</taxon>
    </lineage>
</organism>
<keyword evidence="2" id="KW-1185">Reference proteome</keyword>
<gene>
    <name evidence="1" type="ORF">WMO37_07520</name>
</gene>
<name>A0ABV1H656_9FIRM</name>
<reference evidence="1" key="1">
    <citation type="submission" date="2024-03" db="EMBL/GenBank/DDBJ databases">
        <title>Human intestinal bacterial collection.</title>
        <authorList>
            <person name="Pauvert C."/>
            <person name="Hitch T.C.A."/>
            <person name="Clavel T."/>
        </authorList>
    </citation>
    <scope>NUCLEOTIDE SEQUENCE [LARGE SCALE GENOMIC DNA]</scope>
    <source>
        <strain evidence="1">CLA-AA-H89B</strain>
    </source>
</reference>
<dbReference type="Proteomes" id="UP001546774">
    <property type="component" value="Unassembled WGS sequence"/>
</dbReference>
<proteinExistence type="predicted"/>